<dbReference type="SUPFAM" id="SSF103473">
    <property type="entry name" value="MFS general substrate transporter"/>
    <property type="match status" value="1"/>
</dbReference>
<dbReference type="Pfam" id="PF03209">
    <property type="entry name" value="PUCC"/>
    <property type="match status" value="1"/>
</dbReference>
<feature type="transmembrane region" description="Helical" evidence="6">
    <location>
        <begin position="335"/>
        <end position="361"/>
    </location>
</feature>
<dbReference type="InterPro" id="IPR036259">
    <property type="entry name" value="MFS_trans_sf"/>
</dbReference>
<feature type="transmembrane region" description="Helical" evidence="6">
    <location>
        <begin position="35"/>
        <end position="60"/>
    </location>
</feature>
<dbReference type="AlphaFoldDB" id="A0A6J4JUR6"/>
<dbReference type="PANTHER" id="PTHR23538:SF1">
    <property type="entry name" value="44.5 KD BACTERIOCHLOROPHYLL SYNTHASE SUBUNIT"/>
    <property type="match status" value="1"/>
</dbReference>
<feature type="transmembrane region" description="Helical" evidence="6">
    <location>
        <begin position="108"/>
        <end position="136"/>
    </location>
</feature>
<evidence type="ECO:0000256" key="5">
    <source>
        <dbReference type="ARBA" id="ARBA00023136"/>
    </source>
</evidence>
<dbReference type="Gene3D" id="1.20.1250.20">
    <property type="entry name" value="MFS general substrate transporter like domains"/>
    <property type="match status" value="1"/>
</dbReference>
<dbReference type="InterPro" id="IPR004896">
    <property type="entry name" value="PucC-rel"/>
</dbReference>
<keyword evidence="5 6" id="KW-0472">Membrane</keyword>
<dbReference type="EMBL" id="CADCTG010000353">
    <property type="protein sequence ID" value="CAA9288147.1"/>
    <property type="molecule type" value="Genomic_DNA"/>
</dbReference>
<proteinExistence type="inferred from homology"/>
<comment type="subcellular location">
    <subcellularLocation>
        <location evidence="1">Membrane</location>
        <topology evidence="1">Multi-pass membrane protein</topology>
    </subcellularLocation>
</comment>
<evidence type="ECO:0000256" key="6">
    <source>
        <dbReference type="SAM" id="Phobius"/>
    </source>
</evidence>
<keyword evidence="3 6" id="KW-0812">Transmembrane</keyword>
<dbReference type="CDD" id="cd06176">
    <property type="entry name" value="MFS_BCD_PucC-like"/>
    <property type="match status" value="1"/>
</dbReference>
<sequence>MQHQALPPLGWLGILRLGLVQTALGAVVVLTTSAINRVMVVELALAASVPGLLVGLHYAVQIMRPRMGHGSDVGGRRTPWIVGGTAVLALGGTGAAVSVAVIEAAGFAAGLAVAVLAFLLIGAGIAAAGTSLLVLLAARVAPGRRAAAASLVWIMMIAGFVVTTAAAGRLLDPYSPARLVAVSAGVCALAFLLASAAVWGVEPRRRRAASAVPAEPAPERPAFRDALRQVWAEPDARRFAVFVFVSMLAYSAQDLVVEPFGGAVFALSLGETTRLASVQHGGVLLGMVAVALAGSMRAADRAGRLRWLTVGGCVGAAVSVLGLAALGLLAEARPLAAACFAVGLGDGVFAAGAIASMMHLAGRGGEGRAGIRMGVWGAAQAIAFGLGGLAGTAAVDGARLALGAQPPAAYALVFAADALLFLWAAVLAVRVGRSGAAANGEAPHSASSGLGARLA</sequence>
<evidence type="ECO:0000256" key="4">
    <source>
        <dbReference type="ARBA" id="ARBA00022989"/>
    </source>
</evidence>
<comment type="similarity">
    <text evidence="2">Belongs to the PucC family.</text>
</comment>
<feature type="transmembrane region" description="Helical" evidence="6">
    <location>
        <begin position="373"/>
        <end position="395"/>
    </location>
</feature>
<gene>
    <name evidence="7" type="ORF">AVDCRST_MAG08-4408</name>
</gene>
<organism evidence="7">
    <name type="scientific">uncultured Acetobacteraceae bacterium</name>
    <dbReference type="NCBI Taxonomy" id="169975"/>
    <lineage>
        <taxon>Bacteria</taxon>
        <taxon>Pseudomonadati</taxon>
        <taxon>Pseudomonadota</taxon>
        <taxon>Alphaproteobacteria</taxon>
        <taxon>Acetobacterales</taxon>
        <taxon>Acetobacteraceae</taxon>
        <taxon>environmental samples</taxon>
    </lineage>
</organism>
<evidence type="ECO:0000256" key="2">
    <source>
        <dbReference type="ARBA" id="ARBA00008412"/>
    </source>
</evidence>
<feature type="transmembrane region" description="Helical" evidence="6">
    <location>
        <begin position="179"/>
        <end position="201"/>
    </location>
</feature>
<feature type="transmembrane region" description="Helical" evidence="6">
    <location>
        <begin position="148"/>
        <end position="167"/>
    </location>
</feature>
<feature type="transmembrane region" description="Helical" evidence="6">
    <location>
        <begin position="407"/>
        <end position="429"/>
    </location>
</feature>
<feature type="transmembrane region" description="Helical" evidence="6">
    <location>
        <begin position="307"/>
        <end position="329"/>
    </location>
</feature>
<name>A0A6J4JUR6_9PROT</name>
<feature type="transmembrane region" description="Helical" evidence="6">
    <location>
        <begin position="277"/>
        <end position="295"/>
    </location>
</feature>
<evidence type="ECO:0000256" key="3">
    <source>
        <dbReference type="ARBA" id="ARBA00022692"/>
    </source>
</evidence>
<accession>A0A6J4JUR6</accession>
<evidence type="ECO:0000256" key="1">
    <source>
        <dbReference type="ARBA" id="ARBA00004141"/>
    </source>
</evidence>
<reference evidence="7" key="1">
    <citation type="submission" date="2020-02" db="EMBL/GenBank/DDBJ databases">
        <authorList>
            <person name="Meier V. D."/>
        </authorList>
    </citation>
    <scope>NUCLEOTIDE SEQUENCE</scope>
    <source>
        <strain evidence="7">AVDCRST_MAG08</strain>
    </source>
</reference>
<dbReference type="GO" id="GO:0016020">
    <property type="term" value="C:membrane"/>
    <property type="evidence" value="ECO:0007669"/>
    <property type="project" value="UniProtKB-SubCell"/>
</dbReference>
<feature type="transmembrane region" description="Helical" evidence="6">
    <location>
        <begin position="239"/>
        <end position="257"/>
    </location>
</feature>
<feature type="transmembrane region" description="Helical" evidence="6">
    <location>
        <begin position="80"/>
        <end position="102"/>
    </location>
</feature>
<dbReference type="PANTHER" id="PTHR23538">
    <property type="entry name" value="44.5 KD BACTERIOCHLOROPHYLL SYNTHASE SUBUNIT"/>
    <property type="match status" value="1"/>
</dbReference>
<protein>
    <submittedName>
        <fullName evidence="7">Bacteriochlorophyll synthase 44.5 kDa chain</fullName>
    </submittedName>
</protein>
<dbReference type="PIRSF" id="PIRSF016565">
    <property type="entry name" value="PucC"/>
    <property type="match status" value="1"/>
</dbReference>
<dbReference type="InterPro" id="IPR026036">
    <property type="entry name" value="PucC"/>
</dbReference>
<evidence type="ECO:0000313" key="7">
    <source>
        <dbReference type="EMBL" id="CAA9288147.1"/>
    </source>
</evidence>
<keyword evidence="4 6" id="KW-1133">Transmembrane helix</keyword>